<protein>
    <submittedName>
        <fullName evidence="3">Uncharacterized protein</fullName>
    </submittedName>
</protein>
<gene>
    <name evidence="3" type="ORF">ODALV1_LOCUS7359</name>
</gene>
<dbReference type="Proteomes" id="UP001642540">
    <property type="component" value="Unassembled WGS sequence"/>
</dbReference>
<feature type="compositionally biased region" description="Basic residues" evidence="2">
    <location>
        <begin position="362"/>
        <end position="372"/>
    </location>
</feature>
<evidence type="ECO:0000256" key="1">
    <source>
        <dbReference type="SAM" id="Coils"/>
    </source>
</evidence>
<proteinExistence type="predicted"/>
<dbReference type="EMBL" id="CAXLJM020000023">
    <property type="protein sequence ID" value="CAL8089397.1"/>
    <property type="molecule type" value="Genomic_DNA"/>
</dbReference>
<comment type="caution">
    <text evidence="3">The sequence shown here is derived from an EMBL/GenBank/DDBJ whole genome shotgun (WGS) entry which is preliminary data.</text>
</comment>
<keyword evidence="1" id="KW-0175">Coiled coil</keyword>
<feature type="region of interest" description="Disordered" evidence="2">
    <location>
        <begin position="355"/>
        <end position="402"/>
    </location>
</feature>
<feature type="compositionally biased region" description="Acidic residues" evidence="2">
    <location>
        <begin position="380"/>
        <end position="402"/>
    </location>
</feature>
<reference evidence="3 4" key="1">
    <citation type="submission" date="2024-08" db="EMBL/GenBank/DDBJ databases">
        <authorList>
            <person name="Cucini C."/>
            <person name="Frati F."/>
        </authorList>
    </citation>
    <scope>NUCLEOTIDE SEQUENCE [LARGE SCALE GENOMIC DNA]</scope>
</reference>
<accession>A0ABP1Q548</accession>
<keyword evidence="4" id="KW-1185">Reference proteome</keyword>
<evidence type="ECO:0000256" key="2">
    <source>
        <dbReference type="SAM" id="MobiDB-lite"/>
    </source>
</evidence>
<feature type="region of interest" description="Disordered" evidence="2">
    <location>
        <begin position="445"/>
        <end position="474"/>
    </location>
</feature>
<evidence type="ECO:0000313" key="3">
    <source>
        <dbReference type="EMBL" id="CAL8089397.1"/>
    </source>
</evidence>
<organism evidence="3 4">
    <name type="scientific">Orchesella dallaii</name>
    <dbReference type="NCBI Taxonomy" id="48710"/>
    <lineage>
        <taxon>Eukaryota</taxon>
        <taxon>Metazoa</taxon>
        <taxon>Ecdysozoa</taxon>
        <taxon>Arthropoda</taxon>
        <taxon>Hexapoda</taxon>
        <taxon>Collembola</taxon>
        <taxon>Entomobryomorpha</taxon>
        <taxon>Entomobryoidea</taxon>
        <taxon>Orchesellidae</taxon>
        <taxon>Orchesellinae</taxon>
        <taxon>Orchesella</taxon>
    </lineage>
</organism>
<feature type="compositionally biased region" description="Basic residues" evidence="2">
    <location>
        <begin position="1"/>
        <end position="21"/>
    </location>
</feature>
<name>A0ABP1Q548_9HEXA</name>
<sequence>MPKSKKGKRKGKKKGGKKKKKEILDPPPLHDLTKLYNELVEALEDLRVAQNRARKKRIEAWYMTREMLNLQHDNEVYHNYLKEKLEEVERLLREINDQLNKEKEEVEKIIAKRMAEMDKLIEDHKARTAKAEAALQELKLKLQEFEPLMRELAGLMAKLKELLALIPIYELEANIKTRHLKNQYLNERAKLHNHLEKELYLLIQTCRAHLMPILADHMNGMELENRCNRWDLGNLDMENFRLYREREKLLEKRNRLNMEREYLSIDWAFNKLTQVDARNKQVRRMTFKAKKHRAHLEEDDCELAIAFRAYLSKKLGAIEKAKENEIKAKAKQEAKQKKLKIEMEKQRRRELLAAKRAAAGKSKSKKRSKGKGSKSQDAPSSEEEVSSEEEDDEEGDEWDELEYYEDEEGNWVVAAPSRMLQHKAILENKALSEVEQQVEDIKKMISAKERTRTGSGSGKTRALESASEDSLVPFSDLHDEENTEMINSAAGFGESDFSDIDVDK</sequence>
<feature type="region of interest" description="Disordered" evidence="2">
    <location>
        <begin position="1"/>
        <end position="27"/>
    </location>
</feature>
<feature type="coiled-coil region" evidence="1">
    <location>
        <begin position="29"/>
        <end position="141"/>
    </location>
</feature>
<evidence type="ECO:0000313" key="4">
    <source>
        <dbReference type="Proteomes" id="UP001642540"/>
    </source>
</evidence>
<feature type="coiled-coil region" evidence="1">
    <location>
        <begin position="318"/>
        <end position="349"/>
    </location>
</feature>